<keyword evidence="7 11" id="KW-0067">ATP-binding</keyword>
<feature type="transmembrane region" description="Helical" evidence="11">
    <location>
        <begin position="122"/>
        <end position="143"/>
    </location>
</feature>
<dbReference type="InterPro" id="IPR018303">
    <property type="entry name" value="ATPase_P-typ_P_site"/>
</dbReference>
<dbReference type="GO" id="GO:0016491">
    <property type="term" value="F:oxidoreductase activity"/>
    <property type="evidence" value="ECO:0007669"/>
    <property type="project" value="InterPro"/>
</dbReference>
<dbReference type="GO" id="GO:0005507">
    <property type="term" value="F:copper ion binding"/>
    <property type="evidence" value="ECO:0007669"/>
    <property type="project" value="TreeGrafter"/>
</dbReference>
<dbReference type="SUPFAM" id="SSF81653">
    <property type="entry name" value="Calcium ATPase, transduction domain A"/>
    <property type="match status" value="1"/>
</dbReference>
<dbReference type="InterPro" id="IPR023298">
    <property type="entry name" value="ATPase_P-typ_TM_dom_sf"/>
</dbReference>
<evidence type="ECO:0000256" key="1">
    <source>
        <dbReference type="ARBA" id="ARBA00004651"/>
    </source>
</evidence>
<evidence type="ECO:0000256" key="6">
    <source>
        <dbReference type="ARBA" id="ARBA00022741"/>
    </source>
</evidence>
<evidence type="ECO:0000256" key="12">
    <source>
        <dbReference type="SAM" id="MobiDB-lite"/>
    </source>
</evidence>
<dbReference type="InterPro" id="IPR012348">
    <property type="entry name" value="RNR-like"/>
</dbReference>
<dbReference type="InterPro" id="IPR007029">
    <property type="entry name" value="YHS_dom"/>
</dbReference>
<dbReference type="PANTHER" id="PTHR43520:SF8">
    <property type="entry name" value="P-TYPE CU(+) TRANSPORTER"/>
    <property type="match status" value="1"/>
</dbReference>
<evidence type="ECO:0000256" key="3">
    <source>
        <dbReference type="ARBA" id="ARBA00022475"/>
    </source>
</evidence>
<feature type="transmembrane region" description="Helical" evidence="11">
    <location>
        <begin position="223"/>
        <end position="243"/>
    </location>
</feature>
<proteinExistence type="inferred from homology"/>
<gene>
    <name evidence="14" type="ORF">NJ75_00121</name>
    <name evidence="15" type="ORF">NJ75_00343</name>
</gene>
<dbReference type="Pfam" id="PF04945">
    <property type="entry name" value="YHS"/>
    <property type="match status" value="1"/>
</dbReference>
<dbReference type="SFLD" id="SFLDG00002">
    <property type="entry name" value="C1.7:_P-type_atpase_like"/>
    <property type="match status" value="1"/>
</dbReference>
<dbReference type="PRINTS" id="PR00943">
    <property type="entry name" value="CUATPASE"/>
</dbReference>
<dbReference type="AlphaFoldDB" id="A0A0B8ZTX4"/>
<evidence type="ECO:0000256" key="7">
    <source>
        <dbReference type="ARBA" id="ARBA00022840"/>
    </source>
</evidence>
<dbReference type="RefSeq" id="WP_052241820.1">
    <property type="nucleotide sequence ID" value="NZ_JRVC01000001.1"/>
</dbReference>
<dbReference type="PATRIC" id="fig|48936.3.peg.125"/>
<dbReference type="FunFam" id="2.70.150.10:FF:000020">
    <property type="entry name" value="Copper-exporting P-type ATPase A"/>
    <property type="match status" value="1"/>
</dbReference>
<keyword evidence="4 11" id="KW-0812">Transmembrane</keyword>
<dbReference type="PRINTS" id="PR00119">
    <property type="entry name" value="CATATPASE"/>
</dbReference>
<dbReference type="EMBL" id="JRVC01000001">
    <property type="protein sequence ID" value="KHS49640.1"/>
    <property type="molecule type" value="Genomic_DNA"/>
</dbReference>
<dbReference type="GO" id="GO:0060003">
    <property type="term" value="P:copper ion export"/>
    <property type="evidence" value="ECO:0007669"/>
    <property type="project" value="UniProtKB-ARBA"/>
</dbReference>
<feature type="region of interest" description="Disordered" evidence="12">
    <location>
        <begin position="1"/>
        <end position="28"/>
    </location>
</feature>
<dbReference type="CDD" id="cd02094">
    <property type="entry name" value="P-type_ATPase_Cu-like"/>
    <property type="match status" value="1"/>
</dbReference>
<keyword evidence="6 11" id="KW-0547">Nucleotide-binding</keyword>
<accession>A0A0B8ZTX4</accession>
<dbReference type="Gene3D" id="2.70.150.10">
    <property type="entry name" value="Calcium-transporting ATPase, cytoplasmic transduction domain A"/>
    <property type="match status" value="1"/>
</dbReference>
<dbReference type="SUPFAM" id="SSF47240">
    <property type="entry name" value="Ferritin-like"/>
    <property type="match status" value="1"/>
</dbReference>
<evidence type="ECO:0000259" key="13">
    <source>
        <dbReference type="SMART" id="SM00746"/>
    </source>
</evidence>
<dbReference type="GO" id="GO:0043682">
    <property type="term" value="F:P-type divalent copper transporter activity"/>
    <property type="evidence" value="ECO:0007669"/>
    <property type="project" value="TreeGrafter"/>
</dbReference>
<dbReference type="Gene3D" id="1.10.620.20">
    <property type="entry name" value="Ribonucleotide Reductase, subunit A"/>
    <property type="match status" value="1"/>
</dbReference>
<comment type="subcellular location">
    <subcellularLocation>
        <location evidence="1">Cell membrane</location>
        <topology evidence="1">Multi-pass membrane protein</topology>
    </subcellularLocation>
</comment>
<dbReference type="PANTHER" id="PTHR43520">
    <property type="entry name" value="ATP7, ISOFORM B"/>
    <property type="match status" value="1"/>
</dbReference>
<dbReference type="SFLD" id="SFLDF00027">
    <property type="entry name" value="p-type_atpase"/>
    <property type="match status" value="1"/>
</dbReference>
<evidence type="ECO:0000313" key="14">
    <source>
        <dbReference type="EMBL" id="KHS49418.1"/>
    </source>
</evidence>
<dbReference type="Pfam" id="PF00122">
    <property type="entry name" value="E1-E2_ATPase"/>
    <property type="match status" value="1"/>
</dbReference>
<dbReference type="GO" id="GO:0005886">
    <property type="term" value="C:plasma membrane"/>
    <property type="evidence" value="ECO:0007669"/>
    <property type="project" value="UniProtKB-SubCell"/>
</dbReference>
<name>A0A0B8ZTX4_9SPHN</name>
<dbReference type="InterPro" id="IPR023214">
    <property type="entry name" value="HAD_sf"/>
</dbReference>
<feature type="compositionally biased region" description="Basic and acidic residues" evidence="12">
    <location>
        <begin position="1"/>
        <end position="15"/>
    </location>
</feature>
<keyword evidence="3 11" id="KW-1003">Cell membrane</keyword>
<dbReference type="NCBIfam" id="TIGR01494">
    <property type="entry name" value="ATPase_P-type"/>
    <property type="match status" value="1"/>
</dbReference>
<dbReference type="EMBL" id="JRVC01000001">
    <property type="protein sequence ID" value="KHS49418.1"/>
    <property type="molecule type" value="Genomic_DNA"/>
</dbReference>
<keyword evidence="8" id="KW-1278">Translocase</keyword>
<dbReference type="InterPro" id="IPR036412">
    <property type="entry name" value="HAD-like_sf"/>
</dbReference>
<dbReference type="PROSITE" id="PS00154">
    <property type="entry name" value="ATPASE_E1_E2"/>
    <property type="match status" value="1"/>
</dbReference>
<dbReference type="InterPro" id="IPR023299">
    <property type="entry name" value="ATPase_P-typ_cyto_dom_N"/>
</dbReference>
<dbReference type="Gene3D" id="3.40.1110.10">
    <property type="entry name" value="Calcium-transporting ATPase, cytoplasmic domain N"/>
    <property type="match status" value="1"/>
</dbReference>
<dbReference type="SFLD" id="SFLDS00003">
    <property type="entry name" value="Haloacid_Dehalogenase"/>
    <property type="match status" value="1"/>
</dbReference>
<evidence type="ECO:0000256" key="11">
    <source>
        <dbReference type="RuleBase" id="RU362081"/>
    </source>
</evidence>
<comment type="caution">
    <text evidence="15">The sequence shown here is derived from an EMBL/GenBank/DDBJ whole genome shotgun (WGS) entry which is preliminary data.</text>
</comment>
<dbReference type="InterPro" id="IPR045800">
    <property type="entry name" value="HMBD"/>
</dbReference>
<dbReference type="NCBIfam" id="TIGR01525">
    <property type="entry name" value="ATPase-IB_hvy"/>
    <property type="match status" value="1"/>
</dbReference>
<dbReference type="InterPro" id="IPR027256">
    <property type="entry name" value="P-typ_ATPase_IB"/>
</dbReference>
<dbReference type="Gene3D" id="3.40.50.1000">
    <property type="entry name" value="HAD superfamily/HAD-like"/>
    <property type="match status" value="1"/>
</dbReference>
<evidence type="ECO:0000313" key="16">
    <source>
        <dbReference type="Proteomes" id="UP000031338"/>
    </source>
</evidence>
<dbReference type="GO" id="GO:0055070">
    <property type="term" value="P:copper ion homeostasis"/>
    <property type="evidence" value="ECO:0007669"/>
    <property type="project" value="TreeGrafter"/>
</dbReference>
<feature type="transmembrane region" description="Helical" evidence="11">
    <location>
        <begin position="406"/>
        <end position="429"/>
    </location>
</feature>
<dbReference type="Proteomes" id="UP000031338">
    <property type="component" value="Unassembled WGS sequence"/>
</dbReference>
<protein>
    <submittedName>
        <fullName evidence="15">Heavy metal translocating P-type ATPase</fullName>
    </submittedName>
</protein>
<dbReference type="InterPro" id="IPR001757">
    <property type="entry name" value="P_typ_ATPase"/>
</dbReference>
<evidence type="ECO:0000256" key="10">
    <source>
        <dbReference type="ARBA" id="ARBA00023136"/>
    </source>
</evidence>
<dbReference type="InterPro" id="IPR044492">
    <property type="entry name" value="P_typ_ATPase_HD_dom"/>
</dbReference>
<feature type="transmembrane region" description="Helical" evidence="11">
    <location>
        <begin position="185"/>
        <end position="203"/>
    </location>
</feature>
<keyword evidence="16" id="KW-1185">Reference proteome</keyword>
<evidence type="ECO:0000256" key="5">
    <source>
        <dbReference type="ARBA" id="ARBA00022723"/>
    </source>
</evidence>
<dbReference type="InterPro" id="IPR009078">
    <property type="entry name" value="Ferritin-like_SF"/>
</dbReference>
<evidence type="ECO:0000313" key="15">
    <source>
        <dbReference type="EMBL" id="KHS49640.1"/>
    </source>
</evidence>
<dbReference type="GO" id="GO:0005524">
    <property type="term" value="F:ATP binding"/>
    <property type="evidence" value="ECO:0007669"/>
    <property type="project" value="UniProtKB-UniRule"/>
</dbReference>
<keyword evidence="10 11" id="KW-0472">Membrane</keyword>
<dbReference type="Pfam" id="PF00702">
    <property type="entry name" value="Hydrolase"/>
    <property type="match status" value="1"/>
</dbReference>
<keyword evidence="5 11" id="KW-0479">Metal-binding</keyword>
<dbReference type="InterPro" id="IPR008250">
    <property type="entry name" value="ATPase_P-typ_transduc_dom_A_sf"/>
</dbReference>
<dbReference type="Pfam" id="PF19335">
    <property type="entry name" value="HMBD"/>
    <property type="match status" value="1"/>
</dbReference>
<comment type="similarity">
    <text evidence="2 11">Belongs to the cation transport ATPase (P-type) (TC 3.A.3) family. Type IB subfamily.</text>
</comment>
<feature type="transmembrane region" description="Helical" evidence="11">
    <location>
        <begin position="722"/>
        <end position="741"/>
    </location>
</feature>
<feature type="transmembrane region" description="Helical" evidence="11">
    <location>
        <begin position="155"/>
        <end position="173"/>
    </location>
</feature>
<evidence type="ECO:0000256" key="8">
    <source>
        <dbReference type="ARBA" id="ARBA00022967"/>
    </source>
</evidence>
<keyword evidence="9 11" id="KW-1133">Transmembrane helix</keyword>
<dbReference type="SUPFAM" id="SSF56784">
    <property type="entry name" value="HAD-like"/>
    <property type="match status" value="1"/>
</dbReference>
<dbReference type="STRING" id="48936.NJ75_00121"/>
<dbReference type="SMART" id="SM00746">
    <property type="entry name" value="TRASH"/>
    <property type="match status" value="1"/>
</dbReference>
<dbReference type="InterPro" id="IPR059000">
    <property type="entry name" value="ATPase_P-type_domA"/>
</dbReference>
<dbReference type="NCBIfam" id="TIGR01511">
    <property type="entry name" value="ATPase-IB1_Cu"/>
    <property type="match status" value="1"/>
</dbReference>
<feature type="transmembrane region" description="Helical" evidence="11">
    <location>
        <begin position="378"/>
        <end position="400"/>
    </location>
</feature>
<sequence>MASRHHTTESSRLHDPVCGMTVEPEDSTPTATHEAETFYFCSQGCRTKFIADPQRFTHQSGGTAPQLQHEAPEGAIWTCPMHPEVQQPGPGSCPICGMALEPMTPTQNDGPSPEYADMKRRFVIGLVLSLPVFALEMGGHLTGLRHMLDGGIANLVQMVLATPVVLWAGWPFFERGWASLKSRHLNMFTLIAMGTGVAWAYSMTATLAPGVFPAAFRAEDGSVAVYFEAAAVITVLVLLGQLLELRARETTSGAIRALLDLSPKLARRIRSDGSDEEISLDEVMVGDTLRVRPGEKVPVDGVVLEGRGTVDESMVTGESMPVTKEAAAKLIGGTINQTGGLVMRAEKIGRDTMLARIVQMVADAQRSRAPIQRLADTVSGWFVPVVIAIAAIAFIVWSLIGPSPAMGYGLIAAVAVLIIACPCALGLATPMSIMVGVGRGAQAGILIKNAEALERMEKVDTLVVDKTGTLTEGKPAVVAIETAEGFDADEVLRLAASLERSSEHPLALAIVREAEARGFAISEPSSVDQPVGKGITGTVDGRILVAGNARFMGESGIATGALAERADRMRSEGATAIFLAIDGKAAGAIGIADPVKETTPAALKALGEAGIHVIMLTGDNRVTAEAIARRLGIAEVEADVLPDQKSAIVKRLRDQGKIVAMAGDGVNDAPALAAADVGIAMGSGTDVAIESAGVTLLKGDLTGIVRARHLSHATMANIRQNLFFAFAYNVAGIPVAAGALYPLFGLLLSPIIAAAAMALSSVSVIGNALRLKHVEI</sequence>
<feature type="transmembrane region" description="Helical" evidence="11">
    <location>
        <begin position="747"/>
        <end position="769"/>
    </location>
</feature>
<organism evidence="15 16">
    <name type="scientific">Novosphingobium subterraneum</name>
    <dbReference type="NCBI Taxonomy" id="48936"/>
    <lineage>
        <taxon>Bacteria</taxon>
        <taxon>Pseudomonadati</taxon>
        <taxon>Pseudomonadota</taxon>
        <taxon>Alphaproteobacteria</taxon>
        <taxon>Sphingomonadales</taxon>
        <taxon>Sphingomonadaceae</taxon>
        <taxon>Novosphingobium</taxon>
    </lineage>
</organism>
<evidence type="ECO:0000256" key="9">
    <source>
        <dbReference type="ARBA" id="ARBA00022989"/>
    </source>
</evidence>
<reference evidence="15 16" key="1">
    <citation type="submission" date="2014-10" db="EMBL/GenBank/DDBJ databases">
        <title>Draft genome sequence of Novosphingobium subterraneum DSM 12447.</title>
        <authorList>
            <person name="Gan H.M."/>
            <person name="Gan H.Y."/>
            <person name="Savka M.A."/>
        </authorList>
    </citation>
    <scope>NUCLEOTIDE SEQUENCE [LARGE SCALE GENOMIC DNA]</scope>
    <source>
        <strain evidence="15 16">DSM 12447</strain>
    </source>
</reference>
<evidence type="ECO:0000256" key="4">
    <source>
        <dbReference type="ARBA" id="ARBA00022692"/>
    </source>
</evidence>
<evidence type="ECO:0000256" key="2">
    <source>
        <dbReference type="ARBA" id="ARBA00006024"/>
    </source>
</evidence>
<feature type="domain" description="TRASH" evidence="13">
    <location>
        <begin position="15"/>
        <end position="53"/>
    </location>
</feature>
<dbReference type="SUPFAM" id="SSF81665">
    <property type="entry name" value="Calcium ATPase, transmembrane domain M"/>
    <property type="match status" value="1"/>
</dbReference>
<dbReference type="GO" id="GO:0016887">
    <property type="term" value="F:ATP hydrolysis activity"/>
    <property type="evidence" value="ECO:0007669"/>
    <property type="project" value="InterPro"/>
</dbReference>
<dbReference type="InterPro" id="IPR011017">
    <property type="entry name" value="TRASH_dom"/>
</dbReference>